<comment type="caution">
    <text evidence="1">The sequence shown here is derived from an EMBL/GenBank/DDBJ whole genome shotgun (WGS) entry which is preliminary data.</text>
</comment>
<name>D4XRY6_ACIHA</name>
<protein>
    <recommendedName>
        <fullName evidence="3">AttH domain-containing protein</fullName>
    </recommendedName>
</protein>
<organism evidence="1 2">
    <name type="scientific">Acinetobacter haemolyticus ATCC 19194</name>
    <dbReference type="NCBI Taxonomy" id="707232"/>
    <lineage>
        <taxon>Bacteria</taxon>
        <taxon>Pseudomonadati</taxon>
        <taxon>Pseudomonadota</taxon>
        <taxon>Gammaproteobacteria</taxon>
        <taxon>Moraxellales</taxon>
        <taxon>Moraxellaceae</taxon>
        <taxon>Acinetobacter</taxon>
    </lineage>
</organism>
<accession>D4XRY6</accession>
<dbReference type="Pfam" id="PF20375">
    <property type="entry name" value="DUF6670"/>
    <property type="match status" value="1"/>
</dbReference>
<sequence>MSIGIKMKKQLPPTSLTSKTLGKSLLLAQGTLDQAKKYSTLPFSEPEIIIPRTNEKFYTWTHYGIFFPLLPEPHRYLNIMILLGTPGALAFDHDDITLGDPRNTATFFSSTAALDKHLLKAYIISDETKILENGTQIELGEEVSITGTLPHIHLQGDYHGLHFEFDLDVTDQVSWFIKTPIYDHFSLLAKFKGQLEYRGETTVAEGLCTYEYARAAGAHGIIKKLLPEAYKLPLDFFTYQIINLNETTQLLLTKADILGKPAAYSLHVRHTDRPAEIYTHVEFRVISHQVDDYVSPSGKKMRLPQLFSWMVKDTADQKILEIYAEIDSPFRYGHGIGYASAYTFTGEYLSQPVQGRGYIEYIDVEDQKLFSE</sequence>
<gene>
    <name evidence="1" type="ORF">HMP0015_2478</name>
</gene>
<dbReference type="AlphaFoldDB" id="D4XRY6"/>
<evidence type="ECO:0000313" key="2">
    <source>
        <dbReference type="Proteomes" id="UP000003085"/>
    </source>
</evidence>
<evidence type="ECO:0008006" key="3">
    <source>
        <dbReference type="Google" id="ProtNLM"/>
    </source>
</evidence>
<reference evidence="2" key="1">
    <citation type="submission" date="2010-03" db="EMBL/GenBank/DDBJ databases">
        <title>Complete sequence of Mobiluncus curtisii ATCC 43063.</title>
        <authorList>
            <person name="Muzny D."/>
            <person name="Qin X."/>
            <person name="Deng J."/>
            <person name="Jiang H."/>
            <person name="Liu Y."/>
            <person name="Qu J."/>
            <person name="Song X.-Z."/>
            <person name="Zhang L."/>
            <person name="Thornton R."/>
            <person name="Coyle M."/>
            <person name="Francisco L."/>
            <person name="Jackson L."/>
            <person name="Javaid M."/>
            <person name="Korchina V."/>
            <person name="Kovar C."/>
            <person name="Mata R."/>
            <person name="Mathew T."/>
            <person name="Ngo R."/>
            <person name="Nguyen L."/>
            <person name="Nguyen N."/>
            <person name="Okwuonu G."/>
            <person name="Ongeri F."/>
            <person name="Pham C."/>
            <person name="Simmons D."/>
            <person name="Wilczek-Boney K."/>
            <person name="Hale W."/>
            <person name="Jakkamsetti A."/>
            <person name="Pham P."/>
            <person name="Ruth R."/>
            <person name="San Lucas F."/>
            <person name="Warren J."/>
            <person name="Zhang J."/>
            <person name="Zhao Z."/>
            <person name="Zhou C."/>
            <person name="Zhu D."/>
            <person name="Lee S."/>
            <person name="Bess C."/>
            <person name="Blankenburg K."/>
            <person name="Forbes L."/>
            <person name="Fu Q."/>
            <person name="Gubbala S."/>
            <person name="Hirani K."/>
            <person name="Jayaseelan J.C."/>
            <person name="Lara F."/>
            <person name="Munidasa M."/>
            <person name="Palculict T."/>
            <person name="Patil S."/>
            <person name="Pu L.-L."/>
            <person name="Saada N."/>
            <person name="Tang L."/>
            <person name="Weissenberger G."/>
            <person name="Zhu Y."/>
            <person name="Hemphill L."/>
            <person name="Shang Y."/>
            <person name="Youmans B."/>
            <person name="Ayvaz T."/>
            <person name="Ross M."/>
            <person name="Santibanez J."/>
            <person name="Aqrawi P."/>
            <person name="Gross S."/>
            <person name="Joshi V."/>
            <person name="Fowler G."/>
            <person name="Nazareth L."/>
            <person name="Reid J."/>
            <person name="Worley K."/>
            <person name="Petrosino J."/>
            <person name="Highlander S."/>
            <person name="Gibbs R."/>
            <person name="Gibbs R."/>
        </authorList>
    </citation>
    <scope>NUCLEOTIDE SEQUENCE [LARGE SCALE GENOMIC DNA]</scope>
    <source>
        <strain evidence="2">ATCC 19194</strain>
    </source>
</reference>
<proteinExistence type="predicted"/>
<dbReference type="InterPro" id="IPR046611">
    <property type="entry name" value="DUF6670"/>
</dbReference>
<evidence type="ECO:0000313" key="1">
    <source>
        <dbReference type="EMBL" id="EFF82033.1"/>
    </source>
</evidence>
<dbReference type="Proteomes" id="UP000003085">
    <property type="component" value="Unassembled WGS sequence"/>
</dbReference>
<dbReference type="EMBL" id="ADMT01000191">
    <property type="protein sequence ID" value="EFF82033.1"/>
    <property type="molecule type" value="Genomic_DNA"/>
</dbReference>
<dbReference type="HOGENOM" id="CLU_061504_1_0_6"/>